<evidence type="ECO:0000256" key="2">
    <source>
        <dbReference type="SAM" id="Phobius"/>
    </source>
</evidence>
<dbReference type="GO" id="GO:0003677">
    <property type="term" value="F:DNA binding"/>
    <property type="evidence" value="ECO:0007669"/>
    <property type="project" value="InterPro"/>
</dbReference>
<gene>
    <name evidence="3" type="ORF">C7K55_12340</name>
</gene>
<feature type="compositionally biased region" description="Low complexity" evidence="1">
    <location>
        <begin position="13"/>
        <end position="31"/>
    </location>
</feature>
<feature type="region of interest" description="Disordered" evidence="1">
    <location>
        <begin position="269"/>
        <end position="302"/>
    </location>
</feature>
<feature type="region of interest" description="Disordered" evidence="1">
    <location>
        <begin position="1"/>
        <end position="31"/>
    </location>
</feature>
<name>A0A2P7MQW5_9CYAN</name>
<dbReference type="SUPFAM" id="SSF47413">
    <property type="entry name" value="lambda repressor-like DNA-binding domains"/>
    <property type="match status" value="1"/>
</dbReference>
<protein>
    <submittedName>
        <fullName evidence="3">Transcriptional regulator</fullName>
    </submittedName>
</protein>
<sequence length="302" mass="32889">MPPKRPRGRPGRWWRPGQSAAPSGPAEAPADPLLAAGQRLRLRREERGLSLRDLALQTRISAAVLEALERGWRDRLPEATYLRTMVPLIERHLELPPGSLETALPSSEQHRRFQGQKREPLLRRFTPGSIDVFTTWQGTLLYGLLTLGLIYAVNLQQQQLAARGLLALRPISPLPAADQAKPPRPDQALLQLYPELRPLELAARGQGVGQLRRAKPSQIPAAGVLELQLSQPSQLTLESASGVRTNLRNSSGSISLPLSGSFRLSLNPPPSAGDLVSWNGSPLQPVKGQPGQFSSPADAARP</sequence>
<proteinExistence type="predicted"/>
<dbReference type="Proteomes" id="UP000243002">
    <property type="component" value="Unassembled WGS sequence"/>
</dbReference>
<dbReference type="AlphaFoldDB" id="A0A2P7MQW5"/>
<feature type="transmembrane region" description="Helical" evidence="2">
    <location>
        <begin position="132"/>
        <end position="153"/>
    </location>
</feature>
<keyword evidence="4" id="KW-1185">Reference proteome</keyword>
<dbReference type="EMBL" id="PXXO01000019">
    <property type="protein sequence ID" value="PSJ03609.1"/>
    <property type="molecule type" value="Genomic_DNA"/>
</dbReference>
<evidence type="ECO:0000313" key="4">
    <source>
        <dbReference type="Proteomes" id="UP000243002"/>
    </source>
</evidence>
<keyword evidence="2" id="KW-0812">Transmembrane</keyword>
<dbReference type="Pfam" id="PF13413">
    <property type="entry name" value="HTH_25"/>
    <property type="match status" value="1"/>
</dbReference>
<dbReference type="Gene3D" id="1.10.260.40">
    <property type="entry name" value="lambda repressor-like DNA-binding domains"/>
    <property type="match status" value="1"/>
</dbReference>
<dbReference type="InterPro" id="IPR050400">
    <property type="entry name" value="Bact_Cytoskel_RodZ"/>
</dbReference>
<evidence type="ECO:0000313" key="3">
    <source>
        <dbReference type="EMBL" id="PSJ03609.1"/>
    </source>
</evidence>
<dbReference type="OrthoDB" id="542549at2"/>
<comment type="caution">
    <text evidence="3">The sequence shown here is derived from an EMBL/GenBank/DDBJ whole genome shotgun (WGS) entry which is preliminary data.</text>
</comment>
<dbReference type="PANTHER" id="PTHR34475:SF1">
    <property type="entry name" value="CYTOSKELETON PROTEIN RODZ"/>
    <property type="match status" value="1"/>
</dbReference>
<feature type="compositionally biased region" description="Basic residues" evidence="1">
    <location>
        <begin position="1"/>
        <end position="12"/>
    </location>
</feature>
<dbReference type="PANTHER" id="PTHR34475">
    <property type="match status" value="1"/>
</dbReference>
<keyword evidence="2" id="KW-1133">Transmembrane helix</keyword>
<reference evidence="3 4" key="1">
    <citation type="journal article" date="2018" name="Environ. Microbiol.">
        <title>Ecological and genomic features of two widespread freshwater picocyanobacteria.</title>
        <authorList>
            <person name="Cabello-Yeves P.J."/>
            <person name="Picazo A."/>
            <person name="Camacho A."/>
            <person name="Callieri C."/>
            <person name="Rosselli R."/>
            <person name="Roda-Garcia J.J."/>
            <person name="Coutinho F.H."/>
            <person name="Rodriguez-Valera F."/>
        </authorList>
    </citation>
    <scope>NUCLEOTIDE SEQUENCE [LARGE SCALE GENOMIC DNA]</scope>
    <source>
        <strain evidence="3 4">Tous</strain>
    </source>
</reference>
<evidence type="ECO:0000256" key="1">
    <source>
        <dbReference type="SAM" id="MobiDB-lite"/>
    </source>
</evidence>
<organism evidence="3 4">
    <name type="scientific">Cyanobium usitatum str. Tous</name>
    <dbReference type="NCBI Taxonomy" id="2116684"/>
    <lineage>
        <taxon>Bacteria</taxon>
        <taxon>Bacillati</taxon>
        <taxon>Cyanobacteriota</taxon>
        <taxon>Cyanophyceae</taxon>
        <taxon>Synechococcales</taxon>
        <taxon>Prochlorococcaceae</taxon>
        <taxon>Cyanobium</taxon>
    </lineage>
</organism>
<accession>A0A2P7MQW5</accession>
<keyword evidence="2" id="KW-0472">Membrane</keyword>
<dbReference type="InterPro" id="IPR010982">
    <property type="entry name" value="Lambda_DNA-bd_dom_sf"/>
</dbReference>